<dbReference type="EMBL" id="CM001221">
    <property type="protein sequence ID" value="AES96578.1"/>
    <property type="molecule type" value="Genomic_DNA"/>
</dbReference>
<name>G7KB37_MEDTR</name>
<dbReference type="EnsemblPlants" id="AES96578">
    <property type="protein sequence ID" value="AES96578"/>
    <property type="gene ID" value="MTR_5g038770"/>
</dbReference>
<sequence length="141" mass="16082">MKKAKHTPEGEASLPRSMGHGAFNLCQFSCSPRTDKFGKIFKEVDQNSDVNKMVVKPWNCMSNEAVPEIGGMLHVIRSDFRVVQILFLPCSASVCQIVEYCKRIQEDLKKKDKENKFVECQQLGAKRIKQKTKWKSDNMVG</sequence>
<accession>G7KB37</accession>
<keyword evidence="3" id="KW-1185">Reference proteome</keyword>
<reference evidence="1 3" key="1">
    <citation type="journal article" date="2011" name="Nature">
        <title>The Medicago genome provides insight into the evolution of rhizobial symbioses.</title>
        <authorList>
            <person name="Young N.D."/>
            <person name="Debelle F."/>
            <person name="Oldroyd G.E."/>
            <person name="Geurts R."/>
            <person name="Cannon S.B."/>
            <person name="Udvardi M.K."/>
            <person name="Benedito V.A."/>
            <person name="Mayer K.F."/>
            <person name="Gouzy J."/>
            <person name="Schoof H."/>
            <person name="Van de Peer Y."/>
            <person name="Proost S."/>
            <person name="Cook D.R."/>
            <person name="Meyers B.C."/>
            <person name="Spannagl M."/>
            <person name="Cheung F."/>
            <person name="De Mita S."/>
            <person name="Krishnakumar V."/>
            <person name="Gundlach H."/>
            <person name="Zhou S."/>
            <person name="Mudge J."/>
            <person name="Bharti A.K."/>
            <person name="Murray J.D."/>
            <person name="Naoumkina M.A."/>
            <person name="Rosen B."/>
            <person name="Silverstein K.A."/>
            <person name="Tang H."/>
            <person name="Rombauts S."/>
            <person name="Zhao P.X."/>
            <person name="Zhou P."/>
            <person name="Barbe V."/>
            <person name="Bardou P."/>
            <person name="Bechner M."/>
            <person name="Bellec A."/>
            <person name="Berger A."/>
            <person name="Berges H."/>
            <person name="Bidwell S."/>
            <person name="Bisseling T."/>
            <person name="Choisne N."/>
            <person name="Couloux A."/>
            <person name="Denny R."/>
            <person name="Deshpande S."/>
            <person name="Dai X."/>
            <person name="Doyle J.J."/>
            <person name="Dudez A.M."/>
            <person name="Farmer A.D."/>
            <person name="Fouteau S."/>
            <person name="Franken C."/>
            <person name="Gibelin C."/>
            <person name="Gish J."/>
            <person name="Goldstein S."/>
            <person name="Gonzalez A.J."/>
            <person name="Green P.J."/>
            <person name="Hallab A."/>
            <person name="Hartog M."/>
            <person name="Hua A."/>
            <person name="Humphray S.J."/>
            <person name="Jeong D.H."/>
            <person name="Jing Y."/>
            <person name="Jocker A."/>
            <person name="Kenton S.M."/>
            <person name="Kim D.J."/>
            <person name="Klee K."/>
            <person name="Lai H."/>
            <person name="Lang C."/>
            <person name="Lin S."/>
            <person name="Macmil S.L."/>
            <person name="Magdelenat G."/>
            <person name="Matthews L."/>
            <person name="McCorrison J."/>
            <person name="Monaghan E.L."/>
            <person name="Mun J.H."/>
            <person name="Najar F.Z."/>
            <person name="Nicholson C."/>
            <person name="Noirot C."/>
            <person name="O'Bleness M."/>
            <person name="Paule C.R."/>
            <person name="Poulain J."/>
            <person name="Prion F."/>
            <person name="Qin B."/>
            <person name="Qu C."/>
            <person name="Retzel E.F."/>
            <person name="Riddle C."/>
            <person name="Sallet E."/>
            <person name="Samain S."/>
            <person name="Samson N."/>
            <person name="Sanders I."/>
            <person name="Saurat O."/>
            <person name="Scarpelli C."/>
            <person name="Schiex T."/>
            <person name="Segurens B."/>
            <person name="Severin A.J."/>
            <person name="Sherrier D.J."/>
            <person name="Shi R."/>
            <person name="Sims S."/>
            <person name="Singer S.R."/>
            <person name="Sinharoy S."/>
            <person name="Sterck L."/>
            <person name="Viollet A."/>
            <person name="Wang B.B."/>
            <person name="Wang K."/>
            <person name="Wang M."/>
            <person name="Wang X."/>
            <person name="Warfsmann J."/>
            <person name="Weissenbach J."/>
            <person name="White D.D."/>
            <person name="White J.D."/>
            <person name="Wiley G.B."/>
            <person name="Wincker P."/>
            <person name="Xing Y."/>
            <person name="Yang L."/>
            <person name="Yao Z."/>
            <person name="Ying F."/>
            <person name="Zhai J."/>
            <person name="Zhou L."/>
            <person name="Zuber A."/>
            <person name="Denarie J."/>
            <person name="Dixon R.A."/>
            <person name="May G.D."/>
            <person name="Schwartz D.C."/>
            <person name="Rogers J."/>
            <person name="Quetier F."/>
            <person name="Town C.D."/>
            <person name="Roe B.A."/>
        </authorList>
    </citation>
    <scope>NUCLEOTIDE SEQUENCE [LARGE SCALE GENOMIC DNA]</scope>
    <source>
        <strain evidence="1">A17</strain>
        <strain evidence="2 3">cv. Jemalong A17</strain>
    </source>
</reference>
<reference evidence="2" key="3">
    <citation type="submission" date="2015-04" db="UniProtKB">
        <authorList>
            <consortium name="EnsemblPlants"/>
        </authorList>
    </citation>
    <scope>IDENTIFICATION</scope>
    <source>
        <strain evidence="2">cv. Jemalong A17</strain>
    </source>
</reference>
<evidence type="ECO:0000313" key="3">
    <source>
        <dbReference type="Proteomes" id="UP000002051"/>
    </source>
</evidence>
<reference evidence="1 3" key="2">
    <citation type="journal article" date="2014" name="BMC Genomics">
        <title>An improved genome release (version Mt4.0) for the model legume Medicago truncatula.</title>
        <authorList>
            <person name="Tang H."/>
            <person name="Krishnakumar V."/>
            <person name="Bidwell S."/>
            <person name="Rosen B."/>
            <person name="Chan A."/>
            <person name="Zhou S."/>
            <person name="Gentzbittel L."/>
            <person name="Childs K.L."/>
            <person name="Yandell M."/>
            <person name="Gundlach H."/>
            <person name="Mayer K.F."/>
            <person name="Schwartz D.C."/>
            <person name="Town C.D."/>
        </authorList>
    </citation>
    <scope>GENOME REANNOTATION</scope>
    <source>
        <strain evidence="2 3">cv. Jemalong A17</strain>
    </source>
</reference>
<evidence type="ECO:0000313" key="2">
    <source>
        <dbReference type="EnsemblPlants" id="AES96578"/>
    </source>
</evidence>
<dbReference type="HOGENOM" id="CLU_1828194_0_0_1"/>
<dbReference type="PaxDb" id="3880-AES96578"/>
<gene>
    <name evidence="1" type="ordered locus">MTR_5g038770</name>
</gene>
<protein>
    <submittedName>
        <fullName evidence="1 2">Uncharacterized protein</fullName>
    </submittedName>
</protein>
<proteinExistence type="predicted"/>
<dbReference type="Proteomes" id="UP000002051">
    <property type="component" value="Chromosome 5"/>
</dbReference>
<evidence type="ECO:0000313" key="1">
    <source>
        <dbReference type="EMBL" id="AES96578.1"/>
    </source>
</evidence>
<dbReference type="AlphaFoldDB" id="G7KB37"/>
<organism evidence="1 3">
    <name type="scientific">Medicago truncatula</name>
    <name type="common">Barrel medic</name>
    <name type="synonym">Medicago tribuloides</name>
    <dbReference type="NCBI Taxonomy" id="3880"/>
    <lineage>
        <taxon>Eukaryota</taxon>
        <taxon>Viridiplantae</taxon>
        <taxon>Streptophyta</taxon>
        <taxon>Embryophyta</taxon>
        <taxon>Tracheophyta</taxon>
        <taxon>Spermatophyta</taxon>
        <taxon>Magnoliopsida</taxon>
        <taxon>eudicotyledons</taxon>
        <taxon>Gunneridae</taxon>
        <taxon>Pentapetalae</taxon>
        <taxon>rosids</taxon>
        <taxon>fabids</taxon>
        <taxon>Fabales</taxon>
        <taxon>Fabaceae</taxon>
        <taxon>Papilionoideae</taxon>
        <taxon>50 kb inversion clade</taxon>
        <taxon>NPAAA clade</taxon>
        <taxon>Hologalegina</taxon>
        <taxon>IRL clade</taxon>
        <taxon>Trifolieae</taxon>
        <taxon>Medicago</taxon>
    </lineage>
</organism>